<keyword evidence="4 13" id="KW-0808">Transferase</keyword>
<feature type="domain" description="Signal transduction histidine kinase subgroup 3 dimerisation and phosphoacceptor" evidence="11">
    <location>
        <begin position="216"/>
        <end position="285"/>
    </location>
</feature>
<dbReference type="EC" id="2.7.13.3" evidence="2"/>
<dbReference type="Pfam" id="PF13796">
    <property type="entry name" value="Sensor"/>
    <property type="match status" value="1"/>
</dbReference>
<feature type="transmembrane region" description="Helical" evidence="9">
    <location>
        <begin position="111"/>
        <end position="133"/>
    </location>
</feature>
<dbReference type="STRING" id="2074.BG845_02214"/>
<dbReference type="Gene3D" id="1.20.5.1930">
    <property type="match status" value="1"/>
</dbReference>
<feature type="transmembrane region" description="Helical" evidence="9">
    <location>
        <begin position="160"/>
        <end position="181"/>
    </location>
</feature>
<evidence type="ECO:0000256" key="9">
    <source>
        <dbReference type="SAM" id="Phobius"/>
    </source>
</evidence>
<accession>A0A1Y2N1L0</accession>
<dbReference type="CDD" id="cd16917">
    <property type="entry name" value="HATPase_UhpB-NarQ-NarX-like"/>
    <property type="match status" value="1"/>
</dbReference>
<keyword evidence="7" id="KW-0067">ATP-binding</keyword>
<organism evidence="13 14">
    <name type="scientific">Pseudonocardia autotrophica</name>
    <name type="common">Amycolata autotrophica</name>
    <name type="synonym">Nocardia autotrophica</name>
    <dbReference type="NCBI Taxonomy" id="2074"/>
    <lineage>
        <taxon>Bacteria</taxon>
        <taxon>Bacillati</taxon>
        <taxon>Actinomycetota</taxon>
        <taxon>Actinomycetes</taxon>
        <taxon>Pseudonocardiales</taxon>
        <taxon>Pseudonocardiaceae</taxon>
        <taxon>Pseudonocardia</taxon>
    </lineage>
</organism>
<dbReference type="GO" id="GO:0005524">
    <property type="term" value="F:ATP binding"/>
    <property type="evidence" value="ECO:0007669"/>
    <property type="project" value="UniProtKB-KW"/>
</dbReference>
<dbReference type="InterPro" id="IPR025828">
    <property type="entry name" value="Put_sensor_dom"/>
</dbReference>
<dbReference type="AlphaFoldDB" id="A0A1Y2N1L0"/>
<dbReference type="Pfam" id="PF02518">
    <property type="entry name" value="HATPase_c"/>
    <property type="match status" value="1"/>
</dbReference>
<dbReference type="GO" id="GO:0000155">
    <property type="term" value="F:phosphorelay sensor kinase activity"/>
    <property type="evidence" value="ECO:0007669"/>
    <property type="project" value="InterPro"/>
</dbReference>
<reference evidence="13 14" key="1">
    <citation type="submission" date="2016-09" db="EMBL/GenBank/DDBJ databases">
        <title>Pseudonocardia autotrophica DSM535, a candidate organism with high potential of specific P450 cytochromes.</title>
        <authorList>
            <person name="Grumaz C."/>
            <person name="Vainshtein Y."/>
            <person name="Kirstahler P."/>
            <person name="Sohn K."/>
        </authorList>
    </citation>
    <scope>NUCLEOTIDE SEQUENCE [LARGE SCALE GENOMIC DNA]</scope>
    <source>
        <strain evidence="13 14">DSM 535</strain>
    </source>
</reference>
<evidence type="ECO:0000256" key="8">
    <source>
        <dbReference type="ARBA" id="ARBA00023012"/>
    </source>
</evidence>
<feature type="domain" description="Putative sensor" evidence="12">
    <location>
        <begin position="25"/>
        <end position="190"/>
    </location>
</feature>
<evidence type="ECO:0000256" key="2">
    <source>
        <dbReference type="ARBA" id="ARBA00012438"/>
    </source>
</evidence>
<dbReference type="GO" id="GO:0046983">
    <property type="term" value="F:protein dimerization activity"/>
    <property type="evidence" value="ECO:0007669"/>
    <property type="project" value="InterPro"/>
</dbReference>
<dbReference type="RefSeq" id="WP_197719959.1">
    <property type="nucleotide sequence ID" value="NZ_AP018920.1"/>
</dbReference>
<dbReference type="Pfam" id="PF07730">
    <property type="entry name" value="HisKA_3"/>
    <property type="match status" value="1"/>
</dbReference>
<evidence type="ECO:0000256" key="5">
    <source>
        <dbReference type="ARBA" id="ARBA00022741"/>
    </source>
</evidence>
<feature type="transmembrane region" description="Helical" evidence="9">
    <location>
        <begin position="22"/>
        <end position="43"/>
    </location>
</feature>
<evidence type="ECO:0000259" key="10">
    <source>
        <dbReference type="Pfam" id="PF02518"/>
    </source>
</evidence>
<feature type="domain" description="Histidine kinase/HSP90-like ATPase" evidence="10">
    <location>
        <begin position="321"/>
        <end position="405"/>
    </location>
</feature>
<evidence type="ECO:0000259" key="12">
    <source>
        <dbReference type="Pfam" id="PF13796"/>
    </source>
</evidence>
<feature type="transmembrane region" description="Helical" evidence="9">
    <location>
        <begin position="49"/>
        <end position="66"/>
    </location>
</feature>
<proteinExistence type="predicted"/>
<dbReference type="InterPro" id="IPR003594">
    <property type="entry name" value="HATPase_dom"/>
</dbReference>
<protein>
    <recommendedName>
        <fullName evidence="2">histidine kinase</fullName>
        <ecNumber evidence="2">2.7.13.3</ecNumber>
    </recommendedName>
</protein>
<keyword evidence="14" id="KW-1185">Reference proteome</keyword>
<keyword evidence="6 13" id="KW-0418">Kinase</keyword>
<keyword evidence="5" id="KW-0547">Nucleotide-binding</keyword>
<dbReference type="PANTHER" id="PTHR24421">
    <property type="entry name" value="NITRATE/NITRITE SENSOR PROTEIN NARX-RELATED"/>
    <property type="match status" value="1"/>
</dbReference>
<evidence type="ECO:0000256" key="7">
    <source>
        <dbReference type="ARBA" id="ARBA00022840"/>
    </source>
</evidence>
<dbReference type="Proteomes" id="UP000194360">
    <property type="component" value="Unassembled WGS sequence"/>
</dbReference>
<keyword evidence="9" id="KW-1133">Transmembrane helix</keyword>
<gene>
    <name evidence="13" type="primary">degS_2</name>
    <name evidence="13" type="ORF">BG845_02214</name>
</gene>
<evidence type="ECO:0000256" key="4">
    <source>
        <dbReference type="ARBA" id="ARBA00022679"/>
    </source>
</evidence>
<keyword evidence="3" id="KW-0597">Phosphoprotein</keyword>
<keyword evidence="9" id="KW-0472">Membrane</keyword>
<dbReference type="GO" id="GO:0016020">
    <property type="term" value="C:membrane"/>
    <property type="evidence" value="ECO:0007669"/>
    <property type="project" value="InterPro"/>
</dbReference>
<dbReference type="Gene3D" id="3.30.565.10">
    <property type="entry name" value="Histidine kinase-like ATPase, C-terminal domain"/>
    <property type="match status" value="1"/>
</dbReference>
<dbReference type="InterPro" id="IPR011712">
    <property type="entry name" value="Sig_transdc_His_kin_sub3_dim/P"/>
</dbReference>
<evidence type="ECO:0000259" key="11">
    <source>
        <dbReference type="Pfam" id="PF07730"/>
    </source>
</evidence>
<dbReference type="InterPro" id="IPR050482">
    <property type="entry name" value="Sensor_HK_TwoCompSys"/>
</dbReference>
<evidence type="ECO:0000313" key="14">
    <source>
        <dbReference type="Proteomes" id="UP000194360"/>
    </source>
</evidence>
<dbReference type="SUPFAM" id="SSF55874">
    <property type="entry name" value="ATPase domain of HSP90 chaperone/DNA topoisomerase II/histidine kinase"/>
    <property type="match status" value="1"/>
</dbReference>
<dbReference type="PANTHER" id="PTHR24421:SF10">
    <property type="entry name" value="NITRATE_NITRITE SENSOR PROTEIN NARQ"/>
    <property type="match status" value="1"/>
</dbReference>
<keyword evidence="9" id="KW-0812">Transmembrane</keyword>
<evidence type="ECO:0000256" key="3">
    <source>
        <dbReference type="ARBA" id="ARBA00022553"/>
    </source>
</evidence>
<evidence type="ECO:0000256" key="6">
    <source>
        <dbReference type="ARBA" id="ARBA00022777"/>
    </source>
</evidence>
<sequence length="407" mass="41488">MGPAVTGLATLRRWLVPVPRELVFLLVGAVLGLWLLGLGVLVVSSLTNLLGLLVLLPVIATVRLVQAAERARLRLMGVAVPAPRPGSPTGRLRQVAAALLGPLDADRWRHLLLLAGSGPMSAVAVAVPGALAVSGLLDGHWGRVDAALPGGLALPAGPGWAVRVTAAGLLVSAVLLVRVLAAAQARAAQSWLCGGADRMAQVLAGRARAVDAQTAELRRIEQNLHDGAQARLVALTMQLAALGRSLRPLGPEADRARAELSGAVDTAGAALAELRRLVRGILPPVLTDRGLDAALSALAEDCALPVDLDRAAGGRTAPAVETAAYFVAAEALANAAKHAGATHCRVRTSRGPDSLRIEIADDGRGGADPGGPGLTGLRYRVEALDGTLGVTSPPGGPTTVRAELPCG</sequence>
<dbReference type="InterPro" id="IPR036890">
    <property type="entry name" value="HATPase_C_sf"/>
</dbReference>
<comment type="catalytic activity">
    <reaction evidence="1">
        <text>ATP + protein L-histidine = ADP + protein N-phospho-L-histidine.</text>
        <dbReference type="EC" id="2.7.13.3"/>
    </reaction>
</comment>
<name>A0A1Y2N1L0_PSEAH</name>
<keyword evidence="8" id="KW-0902">Two-component regulatory system</keyword>
<evidence type="ECO:0000313" key="13">
    <source>
        <dbReference type="EMBL" id="OSY41312.1"/>
    </source>
</evidence>
<evidence type="ECO:0000256" key="1">
    <source>
        <dbReference type="ARBA" id="ARBA00000085"/>
    </source>
</evidence>
<comment type="caution">
    <text evidence="13">The sequence shown here is derived from an EMBL/GenBank/DDBJ whole genome shotgun (WGS) entry which is preliminary data.</text>
</comment>
<dbReference type="EMBL" id="MIGB01000009">
    <property type="protein sequence ID" value="OSY41312.1"/>
    <property type="molecule type" value="Genomic_DNA"/>
</dbReference>